<dbReference type="HOGENOM" id="CLU_348931_0_0_1"/>
<sequence>MEGKAKEVAESIFVIKAFRFRSRTFEDGASLGWCALKRLEELDWMLLTDVIAETVPVVLGVLISAETGSRKTDDQIREAPTAFGDISAPTGDFLEQPLRNSFILQRIINSGLAQREDTPFLVCPSIADLQNAMSKLTRTFFQNLHLIFKKPGACVGKVLKPFRKGDTKDIVEKLENDFDQLEEILNKIQSRSIPLIEFAILQDPQMLDCLKGLASQSGSKPTSVKSRFSRLNVITTREAETDEHLEDGEENVIASETIQILHPLEWEEGYLKAPNSARSSLTLKEELDLSLPLQMTDAQWLFEIRECSLFINKVWKPMLKDLQGIKGCVVFMDDMDSTVSESYPLCKEDFHVLECASEWKDLARTVAEGTASFQQMEEIIRISPDPDVLSRKHLHGLVFEEERFAHRLSGCVQPNDCKWLANMLPEIQAAVRASIISPSEDAKEKLFKLRTVVIDPHNESYSMEIRLEPTGSLSMEELKQAFQLLDMAVDISVADCSHNTEDLVGRTRRNVGQIEQLSEVFGLRKRIVIELADLEKEIDGLSAKLVEWNQRWKEIEEMSLLALFSRGYFLQLADLIGRNRIEDVLSILRILLPSATVKMETLVNQLVQEAPRISDTTGWLSTAQLFQILRDLHRLIEAVFHERSHDLAFPAFLISYGRTLKSHFIDKSVVILNVSRELLVGSALAAYISLTRQPLEPNRILFVTTNPDKLEVERFMKLWSVANVQKDFFIIVHVERLTVAGAVPAEMELIESCRNAVLNSCYYLSIITVSSQRNRSSPASVSFPIVCKKSTSLLTNCAGAFLVFCRMQ</sequence>
<dbReference type="EMBL" id="GL732779">
    <property type="protein sequence ID" value="EFX64899.1"/>
    <property type="molecule type" value="Genomic_DNA"/>
</dbReference>
<feature type="coiled-coil region" evidence="1">
    <location>
        <begin position="164"/>
        <end position="191"/>
    </location>
</feature>
<gene>
    <name evidence="2" type="ORF">DAPPUDRAFT_117736</name>
</gene>
<evidence type="ECO:0000313" key="2">
    <source>
        <dbReference type="EMBL" id="EFX64899.1"/>
    </source>
</evidence>
<keyword evidence="3" id="KW-1185">Reference proteome</keyword>
<name>E9HTM4_DAPPU</name>
<dbReference type="PhylomeDB" id="E9HTM4"/>
<accession>E9HTM4</accession>
<dbReference type="Proteomes" id="UP000000305">
    <property type="component" value="Unassembled WGS sequence"/>
</dbReference>
<dbReference type="InParanoid" id="E9HTM4"/>
<dbReference type="InterPro" id="IPR031248">
    <property type="entry name" value="RNF213"/>
</dbReference>
<organism evidence="2 3">
    <name type="scientific">Daphnia pulex</name>
    <name type="common">Water flea</name>
    <dbReference type="NCBI Taxonomy" id="6669"/>
    <lineage>
        <taxon>Eukaryota</taxon>
        <taxon>Metazoa</taxon>
        <taxon>Ecdysozoa</taxon>
        <taxon>Arthropoda</taxon>
        <taxon>Crustacea</taxon>
        <taxon>Branchiopoda</taxon>
        <taxon>Diplostraca</taxon>
        <taxon>Cladocera</taxon>
        <taxon>Anomopoda</taxon>
        <taxon>Daphniidae</taxon>
        <taxon>Daphnia</taxon>
    </lineage>
</organism>
<protein>
    <submittedName>
        <fullName evidence="2">Uncharacterized protein</fullName>
    </submittedName>
</protein>
<reference evidence="2 3" key="1">
    <citation type="journal article" date="2011" name="Science">
        <title>The ecoresponsive genome of Daphnia pulex.</title>
        <authorList>
            <person name="Colbourne J.K."/>
            <person name="Pfrender M.E."/>
            <person name="Gilbert D."/>
            <person name="Thomas W.K."/>
            <person name="Tucker A."/>
            <person name="Oakley T.H."/>
            <person name="Tokishita S."/>
            <person name="Aerts A."/>
            <person name="Arnold G.J."/>
            <person name="Basu M.K."/>
            <person name="Bauer D.J."/>
            <person name="Caceres C.E."/>
            <person name="Carmel L."/>
            <person name="Casola C."/>
            <person name="Choi J.H."/>
            <person name="Detter J.C."/>
            <person name="Dong Q."/>
            <person name="Dusheyko S."/>
            <person name="Eads B.D."/>
            <person name="Frohlich T."/>
            <person name="Geiler-Samerotte K.A."/>
            <person name="Gerlach D."/>
            <person name="Hatcher P."/>
            <person name="Jogdeo S."/>
            <person name="Krijgsveld J."/>
            <person name="Kriventseva E.V."/>
            <person name="Kultz D."/>
            <person name="Laforsch C."/>
            <person name="Lindquist E."/>
            <person name="Lopez J."/>
            <person name="Manak J.R."/>
            <person name="Muller J."/>
            <person name="Pangilinan J."/>
            <person name="Patwardhan R.P."/>
            <person name="Pitluck S."/>
            <person name="Pritham E.J."/>
            <person name="Rechtsteiner A."/>
            <person name="Rho M."/>
            <person name="Rogozin I.B."/>
            <person name="Sakarya O."/>
            <person name="Salamov A."/>
            <person name="Schaack S."/>
            <person name="Shapiro H."/>
            <person name="Shiga Y."/>
            <person name="Skalitzky C."/>
            <person name="Smith Z."/>
            <person name="Souvorov A."/>
            <person name="Sung W."/>
            <person name="Tang Z."/>
            <person name="Tsuchiya D."/>
            <person name="Tu H."/>
            <person name="Vos H."/>
            <person name="Wang M."/>
            <person name="Wolf Y.I."/>
            <person name="Yamagata H."/>
            <person name="Yamada T."/>
            <person name="Ye Y."/>
            <person name="Shaw J.R."/>
            <person name="Andrews J."/>
            <person name="Crease T.J."/>
            <person name="Tang H."/>
            <person name="Lucas S.M."/>
            <person name="Robertson H.M."/>
            <person name="Bork P."/>
            <person name="Koonin E.V."/>
            <person name="Zdobnov E.M."/>
            <person name="Grigoriev I.V."/>
            <person name="Lynch M."/>
            <person name="Boore J.L."/>
        </authorList>
    </citation>
    <scope>NUCLEOTIDE SEQUENCE [LARGE SCALE GENOMIC DNA]</scope>
</reference>
<dbReference type="PANTHER" id="PTHR22605:SF16">
    <property type="entry name" value="E3 UBIQUITIN-PROTEIN LIGASE RNF213"/>
    <property type="match status" value="1"/>
</dbReference>
<proteinExistence type="predicted"/>
<keyword evidence="1" id="KW-0175">Coiled coil</keyword>
<dbReference type="PANTHER" id="PTHR22605">
    <property type="entry name" value="RZ-TYPE DOMAIN-CONTAINING PROTEIN"/>
    <property type="match status" value="1"/>
</dbReference>
<dbReference type="AlphaFoldDB" id="E9HTM4"/>
<dbReference type="GO" id="GO:0004842">
    <property type="term" value="F:ubiquitin-protein transferase activity"/>
    <property type="evidence" value="ECO:0007669"/>
    <property type="project" value="InterPro"/>
</dbReference>
<dbReference type="GO" id="GO:0016887">
    <property type="term" value="F:ATP hydrolysis activity"/>
    <property type="evidence" value="ECO:0007669"/>
    <property type="project" value="InterPro"/>
</dbReference>
<evidence type="ECO:0000256" key="1">
    <source>
        <dbReference type="SAM" id="Coils"/>
    </source>
</evidence>
<dbReference type="KEGG" id="dpx:DAPPUDRAFT_117736"/>
<evidence type="ECO:0000313" key="3">
    <source>
        <dbReference type="Proteomes" id="UP000000305"/>
    </source>
</evidence>
<feature type="coiled-coil region" evidence="1">
    <location>
        <begin position="524"/>
        <end position="551"/>
    </location>
</feature>